<dbReference type="Gene3D" id="3.90.180.10">
    <property type="entry name" value="Medium-chain alcohol dehydrogenases, catalytic domain"/>
    <property type="match status" value="1"/>
</dbReference>
<evidence type="ECO:0000313" key="7">
    <source>
        <dbReference type="EMBL" id="BAL22142.1"/>
    </source>
</evidence>
<dbReference type="PANTHER" id="PTHR42813:SF4">
    <property type="entry name" value="NADP-DEPENDENT ISOPROPANOL DEHYDROGENASE"/>
    <property type="match status" value="1"/>
</dbReference>
<dbReference type="EMBL" id="AP012303">
    <property type="protein sequence ID" value="BAL22142.1"/>
    <property type="molecule type" value="Genomic_DNA"/>
</dbReference>
<dbReference type="InterPro" id="IPR036291">
    <property type="entry name" value="NAD(P)-bd_dom_sf"/>
</dbReference>
<dbReference type="Pfam" id="PF00107">
    <property type="entry name" value="ADH_zinc_N"/>
    <property type="match status" value="1"/>
</dbReference>
<keyword evidence="4" id="KW-0862">Zinc</keyword>
<sequence>MYVVRHDSHRLSRQWTSWHPIRCRVVVFGAGPVGLMAIAGAALKGAGRIIVVDSRPDIVEIAKAYGATDYIDFKKVSVVDEILKWTNNEGMEKVLISGGGSTILETAIKVLRPGGKIGNVNYFGAGEFLTIPRVEWGVGMAHKAIHGGLMLGGRLRLEKLARLIMTKKLDPSKMITHRFKGFEHIEEALFLMKDKPKDLIKSVVIF</sequence>
<protein>
    <submittedName>
        <fullName evidence="7">Alcohol dehydrogenase-like protein</fullName>
    </submittedName>
</protein>
<keyword evidence="3" id="KW-0479">Metal-binding</keyword>
<comment type="similarity">
    <text evidence="2">Belongs to the zinc-containing alcohol dehydrogenase family.</text>
</comment>
<evidence type="ECO:0000313" key="8">
    <source>
        <dbReference type="Proteomes" id="UP000007105"/>
    </source>
</evidence>
<dbReference type="GO" id="GO:0046872">
    <property type="term" value="F:metal ion binding"/>
    <property type="evidence" value="ECO:0007669"/>
    <property type="project" value="UniProtKB-KW"/>
</dbReference>
<dbReference type="Gene3D" id="3.40.50.720">
    <property type="entry name" value="NAD(P)-binding Rossmann-like Domain"/>
    <property type="match status" value="1"/>
</dbReference>
<feature type="transmembrane region" description="Helical" evidence="5">
    <location>
        <begin position="21"/>
        <end position="43"/>
    </location>
</feature>
<gene>
    <name evidence="7" type="ORF">MPNA5640</name>
</gene>
<dbReference type="SUPFAM" id="SSF51735">
    <property type="entry name" value="NAD(P)-binding Rossmann-fold domains"/>
    <property type="match status" value="1"/>
</dbReference>
<dbReference type="KEGG" id="mpm:MPNA5640"/>
<evidence type="ECO:0000259" key="6">
    <source>
        <dbReference type="Pfam" id="PF00107"/>
    </source>
</evidence>
<comment type="cofactor">
    <cofactor evidence="1">
        <name>Zn(2+)</name>
        <dbReference type="ChEBI" id="CHEBI:29105"/>
    </cofactor>
</comment>
<evidence type="ECO:0000256" key="4">
    <source>
        <dbReference type="ARBA" id="ARBA00022833"/>
    </source>
</evidence>
<evidence type="ECO:0000256" key="1">
    <source>
        <dbReference type="ARBA" id="ARBA00001947"/>
    </source>
</evidence>
<reference evidence="8" key="1">
    <citation type="journal article" date="2012" name="J. Bacteriol.">
        <title>Complete genome sequence of Mycoplasma pneumoniae type 2a strain 309, isolated in Japan.</title>
        <authorList>
            <person name="Kenri T."/>
            <person name="Horino A."/>
            <person name="Matsui M."/>
            <person name="Sasaki Y."/>
            <person name="Suzuki S."/>
            <person name="Narita M."/>
            <person name="Ohya H."/>
            <person name="Okazaki N."/>
            <person name="Shibayama K."/>
        </authorList>
    </citation>
    <scope>NUCLEOTIDE SEQUENCE [LARGE SCALE GENOMIC DNA]</scope>
    <source>
        <strain evidence="8">309</strain>
    </source>
</reference>
<feature type="domain" description="Alcohol dehydrogenase-like C-terminal" evidence="6">
    <location>
        <begin position="32"/>
        <end position="131"/>
    </location>
</feature>
<keyword evidence="5" id="KW-0472">Membrane</keyword>
<dbReference type="InterPro" id="IPR013149">
    <property type="entry name" value="ADH-like_C"/>
</dbReference>
<dbReference type="PANTHER" id="PTHR42813">
    <property type="entry name" value="ZINC-TYPE ALCOHOL DEHYDROGENASE-LIKE"/>
    <property type="match status" value="1"/>
</dbReference>
<dbReference type="Proteomes" id="UP000007105">
    <property type="component" value="Chromosome"/>
</dbReference>
<organism evidence="7 8">
    <name type="scientific">Mycoplasmoides pneumoniae 309</name>
    <dbReference type="NCBI Taxonomy" id="1112856"/>
    <lineage>
        <taxon>Bacteria</taxon>
        <taxon>Bacillati</taxon>
        <taxon>Mycoplasmatota</taxon>
        <taxon>Mycoplasmoidales</taxon>
        <taxon>Mycoplasmoidaceae</taxon>
        <taxon>Mycoplasmoides</taxon>
    </lineage>
</organism>
<evidence type="ECO:0000256" key="2">
    <source>
        <dbReference type="ARBA" id="ARBA00008072"/>
    </source>
</evidence>
<dbReference type="AlphaFoldDB" id="A0AB33HMW2"/>
<proteinExistence type="inferred from homology"/>
<keyword evidence="5" id="KW-0812">Transmembrane</keyword>
<accession>A0AB33HMW2</accession>
<name>A0AB33HMW2_MYCPM</name>
<keyword evidence="5" id="KW-1133">Transmembrane helix</keyword>
<evidence type="ECO:0000256" key="3">
    <source>
        <dbReference type="ARBA" id="ARBA00022723"/>
    </source>
</evidence>
<evidence type="ECO:0000256" key="5">
    <source>
        <dbReference type="SAM" id="Phobius"/>
    </source>
</evidence>